<dbReference type="OrthoDB" id="16261at10239"/>
<organism evidence="1 2">
    <name type="scientific">Aeromonas phage phiAS5</name>
    <dbReference type="NCBI Taxonomy" id="879630"/>
    <lineage>
        <taxon>Viruses</taxon>
        <taxon>Duplodnaviria</taxon>
        <taxon>Heunggongvirae</taxon>
        <taxon>Uroviricota</taxon>
        <taxon>Caudoviricetes</taxon>
        <taxon>Pantevenvirales</taxon>
        <taxon>Straboviridae</taxon>
        <taxon>Chrysonvirus</taxon>
        <taxon>Chrysonvirus as5</taxon>
    </lineage>
</organism>
<name>E1A226_9CAUD</name>
<dbReference type="RefSeq" id="YP_003969561.1">
    <property type="nucleotide sequence ID" value="NC_014636.1"/>
</dbReference>
<dbReference type="GeneID" id="9861679"/>
<dbReference type="KEGG" id="vg:9861679"/>
<sequence length="112" mass="13074">MMNLINYMSSPLKGYVFLGFVPLGKDEYWGIKSGDRKFAACHLSDEQSNFPRSDDEQKERKLIDSGNHVVLYLKGNDNISYLKRFRSKDAAIKWFYKTEEFTPDNFACWVNS</sequence>
<dbReference type="EMBL" id="HM452126">
    <property type="protein sequence ID" value="ADM80115.1"/>
    <property type="molecule type" value="Genomic_DNA"/>
</dbReference>
<evidence type="ECO:0000313" key="2">
    <source>
        <dbReference type="Proteomes" id="UP000002236"/>
    </source>
</evidence>
<evidence type="ECO:0000313" key="1">
    <source>
        <dbReference type="EMBL" id="ADM80115.1"/>
    </source>
</evidence>
<protein>
    <submittedName>
        <fullName evidence="1">Uncharacterized protein</fullName>
    </submittedName>
</protein>
<accession>E1A226</accession>
<dbReference type="Proteomes" id="UP000002236">
    <property type="component" value="Segment"/>
</dbReference>
<gene>
    <name evidence="1" type="ORF">phiAS5_ORF0272</name>
</gene>
<proteinExistence type="predicted"/>
<keyword evidence="2" id="KW-1185">Reference proteome</keyword>
<reference evidence="1 2" key="1">
    <citation type="journal article" date="2012" name="Vet. Microbiol.">
        <title>Complete genome sequence and characterization of a broad-host range T4-like bacteriophage phiAS5 infecting Aeromonas salmonicida subsp. salmonicida.</title>
        <authorList>
            <person name="Kim J.H."/>
            <person name="Son J.S."/>
            <person name="Choi Y.J."/>
            <person name="Choresca C.H.Jr."/>
            <person name="Shin S.P."/>
            <person name="Han J.E."/>
            <person name="Jun J.W."/>
            <person name="Park S.C."/>
        </authorList>
    </citation>
    <scope>NUCLEOTIDE SEQUENCE [LARGE SCALE GENOMIC DNA]</scope>
</reference>